<reference evidence="4 5" key="1">
    <citation type="submission" date="2016-07" db="EMBL/GenBank/DDBJ databases">
        <title>Pervasive Adenine N6-methylation of Active Genes in Fungi.</title>
        <authorList>
            <consortium name="DOE Joint Genome Institute"/>
            <person name="Mondo S.J."/>
            <person name="Dannebaum R.O."/>
            <person name="Kuo R.C."/>
            <person name="Labutti K."/>
            <person name="Haridas S."/>
            <person name="Kuo A."/>
            <person name="Salamov A."/>
            <person name="Ahrendt S.R."/>
            <person name="Lipzen A."/>
            <person name="Sullivan W."/>
            <person name="Andreopoulos W.B."/>
            <person name="Clum A."/>
            <person name="Lindquist E."/>
            <person name="Daum C."/>
            <person name="Ramamoorthy G.K."/>
            <person name="Gryganskyi A."/>
            <person name="Culley D."/>
            <person name="Magnuson J.K."/>
            <person name="James T.Y."/>
            <person name="O'Malley M.A."/>
            <person name="Stajich J.E."/>
            <person name="Spatafora J.W."/>
            <person name="Visel A."/>
            <person name="Grigoriev I.V."/>
        </authorList>
    </citation>
    <scope>NUCLEOTIDE SEQUENCE [LARGE SCALE GENOMIC DNA]</scope>
    <source>
        <strain evidence="4 5">NRRL 3301</strain>
    </source>
</reference>
<dbReference type="STRING" id="101127.A0A1X2GU85"/>
<dbReference type="GO" id="GO:0005524">
    <property type="term" value="F:ATP binding"/>
    <property type="evidence" value="ECO:0007669"/>
    <property type="project" value="UniProtKB-KW"/>
</dbReference>
<protein>
    <submittedName>
        <fullName evidence="4">Pkinase-domain-containing protein</fullName>
    </submittedName>
</protein>
<evidence type="ECO:0000256" key="2">
    <source>
        <dbReference type="ARBA" id="ARBA00022840"/>
    </source>
</evidence>
<dbReference type="OrthoDB" id="248923at2759"/>
<proteinExistence type="predicted"/>
<dbReference type="SUPFAM" id="SSF56112">
    <property type="entry name" value="Protein kinase-like (PK-like)"/>
    <property type="match status" value="1"/>
</dbReference>
<evidence type="ECO:0000259" key="3">
    <source>
        <dbReference type="PROSITE" id="PS50011"/>
    </source>
</evidence>
<dbReference type="PANTHER" id="PTHR48012:SF16">
    <property type="entry name" value="NON-SPECIFIC SERINE_THREONINE PROTEIN KINASE"/>
    <property type="match status" value="1"/>
</dbReference>
<comment type="caution">
    <text evidence="4">The sequence shown here is derived from an EMBL/GenBank/DDBJ whole genome shotgun (WGS) entry which is preliminary data.</text>
</comment>
<keyword evidence="4" id="KW-0808">Transferase</keyword>
<keyword evidence="2" id="KW-0067">ATP-binding</keyword>
<evidence type="ECO:0000313" key="5">
    <source>
        <dbReference type="Proteomes" id="UP000242146"/>
    </source>
</evidence>
<dbReference type="PANTHER" id="PTHR48012">
    <property type="entry name" value="STERILE20-LIKE KINASE, ISOFORM B-RELATED"/>
    <property type="match status" value="1"/>
</dbReference>
<dbReference type="SMART" id="SM00220">
    <property type="entry name" value="S_TKc"/>
    <property type="match status" value="1"/>
</dbReference>
<dbReference type="InterPro" id="IPR008271">
    <property type="entry name" value="Ser/Thr_kinase_AS"/>
</dbReference>
<evidence type="ECO:0000313" key="4">
    <source>
        <dbReference type="EMBL" id="ORX61556.1"/>
    </source>
</evidence>
<dbReference type="AlphaFoldDB" id="A0A1X2GU85"/>
<gene>
    <name evidence="4" type="ORF">DM01DRAFT_1124950</name>
</gene>
<dbReference type="GO" id="GO:0004674">
    <property type="term" value="F:protein serine/threonine kinase activity"/>
    <property type="evidence" value="ECO:0007669"/>
    <property type="project" value="TreeGrafter"/>
</dbReference>
<evidence type="ECO:0000256" key="1">
    <source>
        <dbReference type="ARBA" id="ARBA00022741"/>
    </source>
</evidence>
<dbReference type="InterPro" id="IPR050629">
    <property type="entry name" value="STE20/SPS1-PAK"/>
</dbReference>
<dbReference type="PROSITE" id="PS50011">
    <property type="entry name" value="PROTEIN_KINASE_DOM"/>
    <property type="match status" value="1"/>
</dbReference>
<keyword evidence="5" id="KW-1185">Reference proteome</keyword>
<dbReference type="InterPro" id="IPR011009">
    <property type="entry name" value="Kinase-like_dom_sf"/>
</dbReference>
<dbReference type="GO" id="GO:0005737">
    <property type="term" value="C:cytoplasm"/>
    <property type="evidence" value="ECO:0007669"/>
    <property type="project" value="TreeGrafter"/>
</dbReference>
<feature type="domain" description="Protein kinase" evidence="3">
    <location>
        <begin position="95"/>
        <end position="351"/>
    </location>
</feature>
<dbReference type="Pfam" id="PF00069">
    <property type="entry name" value="Pkinase"/>
    <property type="match status" value="1"/>
</dbReference>
<sequence length="377" mass="42224">MESTISAVHAKGQVTVTRHRSVNDLLHAMTDLAVPSSQGQMGHTGIVRRRTVSGPSLSPSSSWHQWLPKFMSFSHHPRPKKRTHHTSYSTRLGDYRLLKLIGASAKVYSAQHLPNETSVAMKKIELETMAMSCAQFEALYHEVQIMSLSRHPHLLPILSSFVSGSNLYIITPNMSAGSCLDLLQQRSTGLPESVVACIVKQVLLGLVYLHENGLIHRDVKAANLLVEADTGVIKLADFGVSGQLIQGMSQRHSFVGSPCWLAPEVLWQRGYDAKVDLWSLGITCIELLRGRPPFHDAKDAFSVFDHILHDPPPFTTMPPVSSLCRDFIHRGLQKKPRQRWSADDAHQHPWFQTACLPERFATLLATDFGRYPLFFRQ</sequence>
<dbReference type="Gene3D" id="3.30.200.20">
    <property type="entry name" value="Phosphorylase Kinase, domain 1"/>
    <property type="match status" value="1"/>
</dbReference>
<name>A0A1X2GU85_9FUNG</name>
<keyword evidence="4" id="KW-0418">Kinase</keyword>
<dbReference type="EMBL" id="MCGT01000003">
    <property type="protein sequence ID" value="ORX61556.1"/>
    <property type="molecule type" value="Genomic_DNA"/>
</dbReference>
<keyword evidence="1" id="KW-0547">Nucleotide-binding</keyword>
<dbReference type="InterPro" id="IPR000719">
    <property type="entry name" value="Prot_kinase_dom"/>
</dbReference>
<organism evidence="4 5">
    <name type="scientific">Hesseltinella vesiculosa</name>
    <dbReference type="NCBI Taxonomy" id="101127"/>
    <lineage>
        <taxon>Eukaryota</taxon>
        <taxon>Fungi</taxon>
        <taxon>Fungi incertae sedis</taxon>
        <taxon>Mucoromycota</taxon>
        <taxon>Mucoromycotina</taxon>
        <taxon>Mucoromycetes</taxon>
        <taxon>Mucorales</taxon>
        <taxon>Cunninghamellaceae</taxon>
        <taxon>Hesseltinella</taxon>
    </lineage>
</organism>
<dbReference type="Proteomes" id="UP000242146">
    <property type="component" value="Unassembled WGS sequence"/>
</dbReference>
<dbReference type="Gene3D" id="1.10.510.10">
    <property type="entry name" value="Transferase(Phosphotransferase) domain 1"/>
    <property type="match status" value="1"/>
</dbReference>
<accession>A0A1X2GU85</accession>
<dbReference type="PROSITE" id="PS00108">
    <property type="entry name" value="PROTEIN_KINASE_ST"/>
    <property type="match status" value="1"/>
</dbReference>